<dbReference type="SUPFAM" id="SSF53448">
    <property type="entry name" value="Nucleotide-diphospho-sugar transferases"/>
    <property type="match status" value="1"/>
</dbReference>
<evidence type="ECO:0008006" key="2">
    <source>
        <dbReference type="Google" id="ProtNLM"/>
    </source>
</evidence>
<organism evidence="1">
    <name type="scientific">Fervidicoccus fontis</name>
    <dbReference type="NCBI Taxonomy" id="683846"/>
    <lineage>
        <taxon>Archaea</taxon>
        <taxon>Thermoproteota</taxon>
        <taxon>Thermoprotei</taxon>
        <taxon>Fervidicoccales</taxon>
        <taxon>Fervidicoccaceae</taxon>
        <taxon>Fervidicoccus</taxon>
    </lineage>
</organism>
<dbReference type="AlphaFoldDB" id="A0A7C1E5C0"/>
<proteinExistence type="predicted"/>
<name>A0A7C1E5C0_9CREN</name>
<sequence length="258" mass="29549">MILTLYFTKDESTFNPRSLKSVIGQRGVTQKIYVVSASPINLKKYGFGLQNIVVPTRQFWPVPVRVGFSFNVALRLSGENLVYYDYLFKVDGDAVLPSDYLSSLLSLKPLVAGYGPAMLISSKFFRAVLGGVYPMNYCDDGFIIAVAIARGIWPVLHHKDIDVPDAPTLPQREYIYGEEYYKWGMPLPLILIHSLTRIYLRASGKMKKTQRKELKAYIWNLVGYIHASINKEKKYGFHRDFGKMRILHLYHTLLSQLK</sequence>
<gene>
    <name evidence="1" type="ORF">ENO04_02610</name>
</gene>
<reference evidence="1" key="1">
    <citation type="journal article" date="2020" name="mSystems">
        <title>Genome- and Community-Level Interaction Insights into Carbon Utilization and Element Cycling Functions of Hydrothermarchaeota in Hydrothermal Sediment.</title>
        <authorList>
            <person name="Zhou Z."/>
            <person name="Liu Y."/>
            <person name="Xu W."/>
            <person name="Pan J."/>
            <person name="Luo Z.H."/>
            <person name="Li M."/>
        </authorList>
    </citation>
    <scope>NUCLEOTIDE SEQUENCE [LARGE SCALE GENOMIC DNA]</scope>
    <source>
        <strain evidence="1">SpSt-123</strain>
    </source>
</reference>
<protein>
    <recommendedName>
        <fullName evidence="2">Glycosyltransferase family 2 protein</fullName>
    </recommendedName>
</protein>
<comment type="caution">
    <text evidence="1">The sequence shown here is derived from an EMBL/GenBank/DDBJ whole genome shotgun (WGS) entry which is preliminary data.</text>
</comment>
<accession>A0A7C1E5C0</accession>
<dbReference type="InterPro" id="IPR029044">
    <property type="entry name" value="Nucleotide-diphossugar_trans"/>
</dbReference>
<dbReference type="EMBL" id="DSDY01000089">
    <property type="protein sequence ID" value="HDS10503.1"/>
    <property type="molecule type" value="Genomic_DNA"/>
</dbReference>
<evidence type="ECO:0000313" key="1">
    <source>
        <dbReference type="EMBL" id="HDS10503.1"/>
    </source>
</evidence>